<feature type="signal peptide" evidence="1">
    <location>
        <begin position="1"/>
        <end position="26"/>
    </location>
</feature>
<dbReference type="PROSITE" id="PS51257">
    <property type="entry name" value="PROKAR_LIPOPROTEIN"/>
    <property type="match status" value="1"/>
</dbReference>
<dbReference type="EMBL" id="BSST01000001">
    <property type="protein sequence ID" value="GLX79365.1"/>
    <property type="molecule type" value="Genomic_DNA"/>
</dbReference>
<evidence type="ECO:0000313" key="2">
    <source>
        <dbReference type="EMBL" id="GLX79365.1"/>
    </source>
</evidence>
<evidence type="ECO:0000313" key="3">
    <source>
        <dbReference type="Proteomes" id="UP001157186"/>
    </source>
</evidence>
<comment type="caution">
    <text evidence="2">The sequence shown here is derived from an EMBL/GenBank/DDBJ whole genome shotgun (WGS) entry which is preliminary data.</text>
</comment>
<protein>
    <submittedName>
        <fullName evidence="2">Uncharacterized protein</fullName>
    </submittedName>
</protein>
<reference evidence="2 3" key="1">
    <citation type="submission" date="2023-03" db="EMBL/GenBank/DDBJ databases">
        <title>Draft genome sequence of Thalassotalea insulae KCTC 62186T.</title>
        <authorList>
            <person name="Sawabe T."/>
        </authorList>
    </citation>
    <scope>NUCLEOTIDE SEQUENCE [LARGE SCALE GENOMIC DNA]</scope>
    <source>
        <strain evidence="2 3">KCTC 62186</strain>
    </source>
</reference>
<name>A0ABQ6GTU4_9GAMM</name>
<keyword evidence="3" id="KW-1185">Reference proteome</keyword>
<keyword evidence="1" id="KW-0732">Signal</keyword>
<organism evidence="2 3">
    <name type="scientific">Thalassotalea insulae</name>
    <dbReference type="NCBI Taxonomy" id="2056778"/>
    <lineage>
        <taxon>Bacteria</taxon>
        <taxon>Pseudomonadati</taxon>
        <taxon>Pseudomonadota</taxon>
        <taxon>Gammaproteobacteria</taxon>
        <taxon>Alteromonadales</taxon>
        <taxon>Colwelliaceae</taxon>
        <taxon>Thalassotalea</taxon>
    </lineage>
</organism>
<accession>A0ABQ6GTU4</accession>
<evidence type="ECO:0000256" key="1">
    <source>
        <dbReference type="SAM" id="SignalP"/>
    </source>
</evidence>
<sequence>MKHSAKAYLLTSSCCAALFACSFVYAASKAHISHEMQQTTDKKQKNTSSLLFRTSAIRYQGYNPLLVTKPSQEEITYNQCNAKKKNELYELSAIFNDKLQLFLAYFDDRPIYNVASKSNRQKTLANRDNVSYIQ</sequence>
<gene>
    <name evidence="2" type="ORF">tinsulaeT_27050</name>
</gene>
<dbReference type="RefSeq" id="WP_284245275.1">
    <property type="nucleotide sequence ID" value="NZ_BSST01000001.1"/>
</dbReference>
<proteinExistence type="predicted"/>
<dbReference type="Proteomes" id="UP001157186">
    <property type="component" value="Unassembled WGS sequence"/>
</dbReference>
<feature type="chain" id="PRO_5045281224" evidence="1">
    <location>
        <begin position="27"/>
        <end position="134"/>
    </location>
</feature>